<organism evidence="5 6">
    <name type="scientific">Lactococcus lactis subsp. lactis NCDO 2118</name>
    <dbReference type="NCBI Taxonomy" id="1117941"/>
    <lineage>
        <taxon>Bacteria</taxon>
        <taxon>Bacillati</taxon>
        <taxon>Bacillota</taxon>
        <taxon>Bacilli</taxon>
        <taxon>Lactobacillales</taxon>
        <taxon>Streptococcaceae</taxon>
        <taxon>Lactococcus</taxon>
    </lineage>
</organism>
<proteinExistence type="inferred from homology"/>
<dbReference type="Gene3D" id="1.10.443.10">
    <property type="entry name" value="Intergrase catalytic core"/>
    <property type="match status" value="1"/>
</dbReference>
<dbReference type="CDD" id="cd01189">
    <property type="entry name" value="INT_ICEBs1_C_like"/>
    <property type="match status" value="1"/>
</dbReference>
<evidence type="ECO:0000259" key="4">
    <source>
        <dbReference type="PROSITE" id="PS51898"/>
    </source>
</evidence>
<dbReference type="InterPro" id="IPR050090">
    <property type="entry name" value="Tyrosine_recombinase_XerCD"/>
</dbReference>
<evidence type="ECO:0000256" key="1">
    <source>
        <dbReference type="ARBA" id="ARBA00008857"/>
    </source>
</evidence>
<dbReference type="InterPro" id="IPR013762">
    <property type="entry name" value="Integrase-like_cat_sf"/>
</dbReference>
<evidence type="ECO:0000256" key="3">
    <source>
        <dbReference type="ARBA" id="ARBA00023172"/>
    </source>
</evidence>
<dbReference type="InterPro" id="IPR010998">
    <property type="entry name" value="Integrase_recombinase_N"/>
</dbReference>
<dbReference type="Proteomes" id="UP000028594">
    <property type="component" value="Chromosome"/>
</dbReference>
<evidence type="ECO:0000313" key="5">
    <source>
        <dbReference type="EMBL" id="AII12440.1"/>
    </source>
</evidence>
<dbReference type="SUPFAM" id="SSF56349">
    <property type="entry name" value="DNA breaking-rejoining enzymes"/>
    <property type="match status" value="1"/>
</dbReference>
<name>A0ABC8A511_LACLL</name>
<gene>
    <name evidence="5" type="ORF">NCDO2118_0953</name>
</gene>
<reference evidence="5 6" key="1">
    <citation type="submission" date="2014-07" db="EMBL/GenBank/DDBJ databases">
        <title>Genome sequence of Lactococcus lactis subsp. lactis NCDO 2118, a GABA-producing strain.</title>
        <authorList>
            <person name="Oliveira L.C."/>
            <person name="Saraiva T.D.L."/>
            <person name="Soares S.C."/>
            <person name="Ramos R.T.J."/>
            <person name="Sa P.H.C.G."/>
            <person name="Carneiro A.R."/>
            <person name="Miranda F."/>
            <person name="Freire M."/>
            <person name="Renan W."/>
            <person name="Oliveira A.F.Jr."/>
            <person name="Santos A.R."/>
            <person name="Pinto A.C."/>
            <person name="Souza B.M."/>
            <person name="Castro C.P."/>
            <person name="Diniz C.A.A."/>
            <person name="Rocha C.S."/>
            <person name="Mariano D.C.B."/>
            <person name="Aguiar E.L."/>
            <person name="Folador E.L."/>
            <person name="Barbosa E.G.V."/>
            <person name="Aburjaile F.F."/>
            <person name="Goncalves L.A."/>
            <person name="Guimaraes L.C."/>
            <person name="Azevedo M.S.P."/>
            <person name="Agresti P.C.M."/>
            <person name="Faria R.F."/>
            <person name="Tiwari S."/>
            <person name="Almeida S.S."/>
            <person name="Hassan S.S."/>
            <person name="Pereira V.B."/>
            <person name="Abreu V.A.C."/>
            <person name="Pereira U.P."/>
            <person name="Dorella F.A."/>
            <person name="Carvalho A.F."/>
            <person name="Pereira F.L."/>
            <person name="Leal C.A.G."/>
            <person name="Figueiredo H.C.P."/>
            <person name="Silva A."/>
            <person name="Miyoshi A."/>
            <person name="Azevedo V."/>
        </authorList>
    </citation>
    <scope>NUCLEOTIDE SEQUENCE [LARGE SCALE GENOMIC DNA]</scope>
    <source>
        <strain evidence="5 6">NCDO 2118</strain>
    </source>
</reference>
<keyword evidence="3" id="KW-0233">DNA recombination</keyword>
<accession>A0ABC8A511</accession>
<evidence type="ECO:0000256" key="2">
    <source>
        <dbReference type="ARBA" id="ARBA00023125"/>
    </source>
</evidence>
<sequence length="386" mass="45160">MRYKKQMWVEDLPNGKYKYCERYTDTKGKLRKVSVTLDKNSSRAQNEASRLLYNKIDAKLEKEKQKIEDEQNKIASITFWEVQDEYFSIYEETVKAKTASLRDTAKKKIRSLVSEDTLLSDVNSVFILEILEKLYYKENYSYSYIKTLKASFNMVLDYAISKEYLSVNPISNVKIKKKVLTLEQREKKKRKKEKYLEQNELKQVIKDMAVIDKSTSLLIEFMSLTGLRFGECVAIQSKNIENNILHINGTWDSVSSSKTTTKNIYSDRKITLPKRCLQIIEEYPLKYPKEKISEDNYIFITKDFKPIRLSVVNSRLKKIDSVKNLSTHIFRHTHIALLTELGIPLKSIMERVGHNNPQTTLSIYSHVTDKMSKNIIDKLNEIDLLN</sequence>
<dbReference type="InterPro" id="IPR002104">
    <property type="entry name" value="Integrase_catalytic"/>
</dbReference>
<dbReference type="PANTHER" id="PTHR30349">
    <property type="entry name" value="PHAGE INTEGRASE-RELATED"/>
    <property type="match status" value="1"/>
</dbReference>
<dbReference type="InterPro" id="IPR011010">
    <property type="entry name" value="DNA_brk_join_enz"/>
</dbReference>
<dbReference type="PROSITE" id="PS51898">
    <property type="entry name" value="TYR_RECOMBINASE"/>
    <property type="match status" value="1"/>
</dbReference>
<keyword evidence="2" id="KW-0238">DNA-binding</keyword>
<dbReference type="PANTHER" id="PTHR30349:SF64">
    <property type="entry name" value="PROPHAGE INTEGRASE INTD-RELATED"/>
    <property type="match status" value="1"/>
</dbReference>
<dbReference type="Pfam" id="PF00589">
    <property type="entry name" value="Phage_integrase"/>
    <property type="match status" value="1"/>
</dbReference>
<feature type="domain" description="Tyr recombinase" evidence="4">
    <location>
        <begin position="191"/>
        <end position="377"/>
    </location>
</feature>
<dbReference type="GO" id="GO:0006310">
    <property type="term" value="P:DNA recombination"/>
    <property type="evidence" value="ECO:0007669"/>
    <property type="project" value="UniProtKB-KW"/>
</dbReference>
<dbReference type="Gene3D" id="1.10.150.130">
    <property type="match status" value="1"/>
</dbReference>
<dbReference type="EMBL" id="CP009054">
    <property type="protein sequence ID" value="AII12440.1"/>
    <property type="molecule type" value="Genomic_DNA"/>
</dbReference>
<dbReference type="GO" id="GO:0003677">
    <property type="term" value="F:DNA binding"/>
    <property type="evidence" value="ECO:0007669"/>
    <property type="project" value="UniProtKB-KW"/>
</dbReference>
<dbReference type="AlphaFoldDB" id="A0ABC8A511"/>
<protein>
    <submittedName>
        <fullName evidence="5">Integrase</fullName>
    </submittedName>
</protein>
<dbReference type="KEGG" id="llx:NCDO2118_0953"/>
<evidence type="ECO:0000313" key="6">
    <source>
        <dbReference type="Proteomes" id="UP000028594"/>
    </source>
</evidence>
<comment type="similarity">
    <text evidence="1">Belongs to the 'phage' integrase family.</text>
</comment>